<sequence length="161" mass="18053">MENDCLENRIPFKNLLVVDSAPRHHPFIGDLHPNIKVLLLFPNTTSLTQSADQGVSAGLRARSLRSTFALAVPATKEDAEDTRLQSWKGRSVCDCIWDVAWAWDDVPKECVRCVWKKTLKRFVYDFGGFAKDAEVANTFKAMVQLAGTFPLRVDVGDTEEP</sequence>
<protein>
    <recommendedName>
        <fullName evidence="1">DDE-1 domain-containing protein</fullName>
    </recommendedName>
</protein>
<name>A0A833Y872_9CHIR</name>
<evidence type="ECO:0000313" key="2">
    <source>
        <dbReference type="EMBL" id="KAF6073452.1"/>
    </source>
</evidence>
<feature type="domain" description="DDE-1" evidence="1">
    <location>
        <begin position="6"/>
        <end position="115"/>
    </location>
</feature>
<dbReference type="GO" id="GO:0003676">
    <property type="term" value="F:nucleic acid binding"/>
    <property type="evidence" value="ECO:0007669"/>
    <property type="project" value="InterPro"/>
</dbReference>
<accession>A0A833Y872</accession>
<organism evidence="2 3">
    <name type="scientific">Phyllostomus discolor</name>
    <name type="common">pale spear-nosed bat</name>
    <dbReference type="NCBI Taxonomy" id="89673"/>
    <lineage>
        <taxon>Eukaryota</taxon>
        <taxon>Metazoa</taxon>
        <taxon>Chordata</taxon>
        <taxon>Craniata</taxon>
        <taxon>Vertebrata</taxon>
        <taxon>Euteleostomi</taxon>
        <taxon>Mammalia</taxon>
        <taxon>Eutheria</taxon>
        <taxon>Laurasiatheria</taxon>
        <taxon>Chiroptera</taxon>
        <taxon>Yangochiroptera</taxon>
        <taxon>Phyllostomidae</taxon>
        <taxon>Phyllostominae</taxon>
        <taxon>Phyllostomus</taxon>
    </lineage>
</organism>
<evidence type="ECO:0000259" key="1">
    <source>
        <dbReference type="Pfam" id="PF03184"/>
    </source>
</evidence>
<proteinExistence type="predicted"/>
<reference evidence="2 3" key="1">
    <citation type="journal article" date="2020" name="Nature">
        <title>Six reference-quality genomes reveal evolution of bat adaptations.</title>
        <authorList>
            <person name="Jebb D."/>
            <person name="Huang Z."/>
            <person name="Pippel M."/>
            <person name="Hughes G.M."/>
            <person name="Lavrichenko K."/>
            <person name="Devanna P."/>
            <person name="Winkler S."/>
            <person name="Jermiin L.S."/>
            <person name="Skirmuntt E.C."/>
            <person name="Katzourakis A."/>
            <person name="Burkitt-Gray L."/>
            <person name="Ray D.A."/>
            <person name="Sullivan K.A.M."/>
            <person name="Roscito J.G."/>
            <person name="Kirilenko B.M."/>
            <person name="Davalos L.M."/>
            <person name="Corthals A.P."/>
            <person name="Power M.L."/>
            <person name="Jones G."/>
            <person name="Ransome R.D."/>
            <person name="Dechmann D.K.N."/>
            <person name="Locatelli A.G."/>
            <person name="Puechmaille S.J."/>
            <person name="Fedrigo O."/>
            <person name="Jarvis E.D."/>
            <person name="Hiller M."/>
            <person name="Vernes S.C."/>
            <person name="Myers E.W."/>
            <person name="Teeling E.C."/>
        </authorList>
    </citation>
    <scope>NUCLEOTIDE SEQUENCE [LARGE SCALE GENOMIC DNA]</scope>
    <source>
        <strain evidence="2">Bat1K_MPI-CBG_1</strain>
    </source>
</reference>
<comment type="caution">
    <text evidence="2">The sequence shown here is derived from an EMBL/GenBank/DDBJ whole genome shotgun (WGS) entry which is preliminary data.</text>
</comment>
<evidence type="ECO:0000313" key="3">
    <source>
        <dbReference type="Proteomes" id="UP000664940"/>
    </source>
</evidence>
<dbReference type="AlphaFoldDB" id="A0A833Y872"/>
<dbReference type="EMBL" id="JABVXQ010000016">
    <property type="protein sequence ID" value="KAF6073452.1"/>
    <property type="molecule type" value="Genomic_DNA"/>
</dbReference>
<gene>
    <name evidence="2" type="ORF">HJG60_009576</name>
</gene>
<dbReference type="Proteomes" id="UP000664940">
    <property type="component" value="Unassembled WGS sequence"/>
</dbReference>
<dbReference type="Pfam" id="PF03184">
    <property type="entry name" value="DDE_1"/>
    <property type="match status" value="1"/>
</dbReference>
<dbReference type="InterPro" id="IPR004875">
    <property type="entry name" value="DDE_SF_endonuclease_dom"/>
</dbReference>